<dbReference type="AlphaFoldDB" id="A0AAN6ZTZ2"/>
<reference evidence="2" key="1">
    <citation type="journal article" date="2023" name="Mol. Phylogenet. Evol.">
        <title>Genome-scale phylogeny and comparative genomics of the fungal order Sordariales.</title>
        <authorList>
            <person name="Hensen N."/>
            <person name="Bonometti L."/>
            <person name="Westerberg I."/>
            <person name="Brannstrom I.O."/>
            <person name="Guillou S."/>
            <person name="Cros-Aarteil S."/>
            <person name="Calhoun S."/>
            <person name="Haridas S."/>
            <person name="Kuo A."/>
            <person name="Mondo S."/>
            <person name="Pangilinan J."/>
            <person name="Riley R."/>
            <person name="LaButti K."/>
            <person name="Andreopoulos B."/>
            <person name="Lipzen A."/>
            <person name="Chen C."/>
            <person name="Yan M."/>
            <person name="Daum C."/>
            <person name="Ng V."/>
            <person name="Clum A."/>
            <person name="Steindorff A."/>
            <person name="Ohm R.A."/>
            <person name="Martin F."/>
            <person name="Silar P."/>
            <person name="Natvig D.O."/>
            <person name="Lalanne C."/>
            <person name="Gautier V."/>
            <person name="Ament-Velasquez S.L."/>
            <person name="Kruys A."/>
            <person name="Hutchinson M.I."/>
            <person name="Powell A.J."/>
            <person name="Barry K."/>
            <person name="Miller A.N."/>
            <person name="Grigoriev I.V."/>
            <person name="Debuchy R."/>
            <person name="Gladieux P."/>
            <person name="Hiltunen Thoren M."/>
            <person name="Johannesson H."/>
        </authorList>
    </citation>
    <scope>NUCLEOTIDE SEQUENCE</scope>
    <source>
        <strain evidence="2">CBS 538.74</strain>
    </source>
</reference>
<name>A0AAN6ZTZ2_9PEZI</name>
<sequence>MRLPIAALAIALLSPQLGALASPSPKPATLEDLTALAIRLGNGEPVPKNVHITDRAPPPKLAVRQNYCGIANSKGSCCCNYCYGWMCSLSCGVSPLCH</sequence>
<feature type="chain" id="PRO_5042945316" evidence="1">
    <location>
        <begin position="22"/>
        <end position="98"/>
    </location>
</feature>
<proteinExistence type="predicted"/>
<keyword evidence="3" id="KW-1185">Reference proteome</keyword>
<reference evidence="2" key="2">
    <citation type="submission" date="2023-05" db="EMBL/GenBank/DDBJ databases">
        <authorList>
            <consortium name="Lawrence Berkeley National Laboratory"/>
            <person name="Steindorff A."/>
            <person name="Hensen N."/>
            <person name="Bonometti L."/>
            <person name="Westerberg I."/>
            <person name="Brannstrom I.O."/>
            <person name="Guillou S."/>
            <person name="Cros-Aarteil S."/>
            <person name="Calhoun S."/>
            <person name="Haridas S."/>
            <person name="Kuo A."/>
            <person name="Mondo S."/>
            <person name="Pangilinan J."/>
            <person name="Riley R."/>
            <person name="Labutti K."/>
            <person name="Andreopoulos B."/>
            <person name="Lipzen A."/>
            <person name="Chen C."/>
            <person name="Yanf M."/>
            <person name="Daum C."/>
            <person name="Ng V."/>
            <person name="Clum A."/>
            <person name="Ohm R."/>
            <person name="Martin F."/>
            <person name="Silar P."/>
            <person name="Natvig D."/>
            <person name="Lalanne C."/>
            <person name="Gautier V."/>
            <person name="Ament-Velasquez S.L."/>
            <person name="Kruys A."/>
            <person name="Hutchinson M.I."/>
            <person name="Powell A.J."/>
            <person name="Barry K."/>
            <person name="Miller A.N."/>
            <person name="Grigoriev I.V."/>
            <person name="Debuchy R."/>
            <person name="Gladieux P."/>
            <person name="Thoren M.H."/>
            <person name="Johannesson H."/>
        </authorList>
    </citation>
    <scope>NUCLEOTIDE SEQUENCE</scope>
    <source>
        <strain evidence="2">CBS 538.74</strain>
    </source>
</reference>
<feature type="signal peptide" evidence="1">
    <location>
        <begin position="1"/>
        <end position="21"/>
    </location>
</feature>
<dbReference type="Proteomes" id="UP001302745">
    <property type="component" value="Unassembled WGS sequence"/>
</dbReference>
<evidence type="ECO:0000256" key="1">
    <source>
        <dbReference type="SAM" id="SignalP"/>
    </source>
</evidence>
<comment type="caution">
    <text evidence="2">The sequence shown here is derived from an EMBL/GenBank/DDBJ whole genome shotgun (WGS) entry which is preliminary data.</text>
</comment>
<protein>
    <submittedName>
        <fullName evidence="2">Uncharacterized protein</fullName>
    </submittedName>
</protein>
<evidence type="ECO:0000313" key="3">
    <source>
        <dbReference type="Proteomes" id="UP001302745"/>
    </source>
</evidence>
<organism evidence="2 3">
    <name type="scientific">Chaetomidium leptoderma</name>
    <dbReference type="NCBI Taxonomy" id="669021"/>
    <lineage>
        <taxon>Eukaryota</taxon>
        <taxon>Fungi</taxon>
        <taxon>Dikarya</taxon>
        <taxon>Ascomycota</taxon>
        <taxon>Pezizomycotina</taxon>
        <taxon>Sordariomycetes</taxon>
        <taxon>Sordariomycetidae</taxon>
        <taxon>Sordariales</taxon>
        <taxon>Chaetomiaceae</taxon>
        <taxon>Chaetomidium</taxon>
    </lineage>
</organism>
<dbReference type="EMBL" id="MU857240">
    <property type="protein sequence ID" value="KAK4148881.1"/>
    <property type="molecule type" value="Genomic_DNA"/>
</dbReference>
<evidence type="ECO:0000313" key="2">
    <source>
        <dbReference type="EMBL" id="KAK4148881.1"/>
    </source>
</evidence>
<keyword evidence="1" id="KW-0732">Signal</keyword>
<accession>A0AAN6ZTZ2</accession>
<gene>
    <name evidence="2" type="ORF">C8A00DRAFT_38531</name>
</gene>